<keyword evidence="1" id="KW-0521">NADP</keyword>
<dbReference type="InterPro" id="IPR051603">
    <property type="entry name" value="Zinc-ADH_QOR/CCCR"/>
</dbReference>
<dbReference type="eggNOG" id="COG0604">
    <property type="taxonomic scope" value="Bacteria"/>
</dbReference>
<proteinExistence type="predicted"/>
<dbReference type="InterPro" id="IPR020843">
    <property type="entry name" value="ER"/>
</dbReference>
<dbReference type="PANTHER" id="PTHR44154:SF1">
    <property type="entry name" value="QUINONE OXIDOREDUCTASE"/>
    <property type="match status" value="1"/>
</dbReference>
<dbReference type="PATRIC" id="fig|909613.9.peg.2356"/>
<evidence type="ECO:0000259" key="2">
    <source>
        <dbReference type="SMART" id="SM00829"/>
    </source>
</evidence>
<dbReference type="GO" id="GO:0003960">
    <property type="term" value="F:quinone reductase (NADPH) activity"/>
    <property type="evidence" value="ECO:0007669"/>
    <property type="project" value="UniProtKB-EC"/>
</dbReference>
<reference evidence="3 4" key="1">
    <citation type="journal article" date="2014" name="Genome Announc.">
        <title>Draft Genome Sequence of the Antitrypanosomally Active Sponge-Associated Bacterium Actinokineospora sp. Strain EG49.</title>
        <authorList>
            <person name="Harjes J."/>
            <person name="Ryu T."/>
            <person name="Abdelmohsen U.R."/>
            <person name="Moitinho-Silva L."/>
            <person name="Horn H."/>
            <person name="Ravasi T."/>
            <person name="Hentschel U."/>
        </authorList>
    </citation>
    <scope>NUCLEOTIDE SEQUENCE [LARGE SCALE GENOMIC DNA]</scope>
    <source>
        <strain evidence="3 4">EG49</strain>
    </source>
</reference>
<dbReference type="STRING" id="909613.UO65_2349"/>
<comment type="caution">
    <text evidence="3">The sequence shown here is derived from an EMBL/GenBank/DDBJ whole genome shotgun (WGS) entry which is preliminary data.</text>
</comment>
<dbReference type="Pfam" id="PF08240">
    <property type="entry name" value="ADH_N"/>
    <property type="match status" value="1"/>
</dbReference>
<dbReference type="Gene3D" id="3.40.50.720">
    <property type="entry name" value="NAD(P)-binding Rossmann-like Domain"/>
    <property type="match status" value="1"/>
</dbReference>
<evidence type="ECO:0000256" key="1">
    <source>
        <dbReference type="ARBA" id="ARBA00022857"/>
    </source>
</evidence>
<sequence>MVRFHEVGGPDVLRVEQGDPGAPGAGEVLVRVAAIGLNRAEASFRSGRYLEQPRSLPARLGAEAAGTVEAVGAGVTGFAPGAEVSVLPTFSMNDYGVYADRAVVPVDSLVPLPGGVDMARGAAVWMPYLTAYGALVDTARVGAGDVVAITAASSSVGLAAIQLCLHLGAVPVAVTRTAGKAAALRAAGAAEVVVTEEEETTGALLRHSGGAGVRLVFDPVAGPGVADLAAATAPGGVVVVYGSLSGQETPFPRVAVAKGLALRGYTVFELTRDAERRRRGVRFVNEGLVRGWLRPTIDRTFALDDIVAAHHYLESNRQVGKIVVEVG</sequence>
<feature type="domain" description="Enoyl reductase (ER)" evidence="2">
    <location>
        <begin position="8"/>
        <end position="324"/>
    </location>
</feature>
<keyword evidence="4" id="KW-1185">Reference proteome</keyword>
<dbReference type="InterPro" id="IPR036291">
    <property type="entry name" value="NAD(P)-bd_dom_sf"/>
</dbReference>
<dbReference type="InterPro" id="IPR013154">
    <property type="entry name" value="ADH-like_N"/>
</dbReference>
<evidence type="ECO:0000313" key="3">
    <source>
        <dbReference type="EMBL" id="EWC62362.1"/>
    </source>
</evidence>
<protein>
    <submittedName>
        <fullName evidence="3">Quinone oxidoreductase</fullName>
        <ecNumber evidence="3">1.6.5.5</ecNumber>
    </submittedName>
</protein>
<evidence type="ECO:0000313" key="4">
    <source>
        <dbReference type="Proteomes" id="UP000019277"/>
    </source>
</evidence>
<accession>W7J065</accession>
<gene>
    <name evidence="3" type="ORF">UO65_2349</name>
</gene>
<dbReference type="Proteomes" id="UP000019277">
    <property type="component" value="Unassembled WGS sequence"/>
</dbReference>
<dbReference type="InterPro" id="IPR011032">
    <property type="entry name" value="GroES-like_sf"/>
</dbReference>
<dbReference type="CDD" id="cd08268">
    <property type="entry name" value="MDR2"/>
    <property type="match status" value="1"/>
</dbReference>
<dbReference type="SUPFAM" id="SSF50129">
    <property type="entry name" value="GroES-like"/>
    <property type="match status" value="1"/>
</dbReference>
<organism evidence="3 4">
    <name type="scientific">Actinokineospora spheciospongiae</name>
    <dbReference type="NCBI Taxonomy" id="909613"/>
    <lineage>
        <taxon>Bacteria</taxon>
        <taxon>Bacillati</taxon>
        <taxon>Actinomycetota</taxon>
        <taxon>Actinomycetes</taxon>
        <taxon>Pseudonocardiales</taxon>
        <taxon>Pseudonocardiaceae</taxon>
        <taxon>Actinokineospora</taxon>
    </lineage>
</organism>
<dbReference type="SUPFAM" id="SSF51735">
    <property type="entry name" value="NAD(P)-binding Rossmann-fold domains"/>
    <property type="match status" value="1"/>
</dbReference>
<dbReference type="SMART" id="SM00829">
    <property type="entry name" value="PKS_ER"/>
    <property type="match status" value="1"/>
</dbReference>
<dbReference type="PANTHER" id="PTHR44154">
    <property type="entry name" value="QUINONE OXIDOREDUCTASE"/>
    <property type="match status" value="1"/>
</dbReference>
<dbReference type="EMBL" id="AYXG01000081">
    <property type="protein sequence ID" value="EWC62362.1"/>
    <property type="molecule type" value="Genomic_DNA"/>
</dbReference>
<keyword evidence="3" id="KW-0560">Oxidoreductase</keyword>
<dbReference type="EC" id="1.6.5.5" evidence="3"/>
<dbReference type="AlphaFoldDB" id="W7J065"/>
<dbReference type="Pfam" id="PF13602">
    <property type="entry name" value="ADH_zinc_N_2"/>
    <property type="match status" value="1"/>
</dbReference>
<dbReference type="Gene3D" id="3.90.180.10">
    <property type="entry name" value="Medium-chain alcohol dehydrogenases, catalytic domain"/>
    <property type="match status" value="1"/>
</dbReference>
<name>W7J065_9PSEU</name>